<dbReference type="InterPro" id="IPR035985">
    <property type="entry name" value="Ubiquitin-activating_enz"/>
</dbReference>
<feature type="binding site" evidence="10">
    <location>
        <position position="329"/>
    </location>
    <ligand>
        <name>Zn(2+)</name>
        <dbReference type="ChEBI" id="CHEBI:29105"/>
    </ligand>
</feature>
<dbReference type="EMBL" id="JANBPU010000071">
    <property type="protein sequence ID" value="KAJ1917445.1"/>
    <property type="molecule type" value="Genomic_DNA"/>
</dbReference>
<feature type="binding site" evidence="10">
    <location>
        <position position="224"/>
    </location>
    <ligand>
        <name>Zn(2+)</name>
        <dbReference type="ChEBI" id="CHEBI:29105"/>
    </ligand>
</feature>
<evidence type="ECO:0000256" key="3">
    <source>
        <dbReference type="ARBA" id="ARBA00022679"/>
    </source>
</evidence>
<proteinExistence type="inferred from homology"/>
<dbReference type="Pfam" id="PF00899">
    <property type="entry name" value="ThiF"/>
    <property type="match status" value="1"/>
</dbReference>
<dbReference type="AlphaFoldDB" id="A0A9W8DT05"/>
<dbReference type="Proteomes" id="UP001150538">
    <property type="component" value="Unassembled WGS sequence"/>
</dbReference>
<evidence type="ECO:0000313" key="14">
    <source>
        <dbReference type="Proteomes" id="UP001150538"/>
    </source>
</evidence>
<keyword evidence="5 10" id="KW-0479">Metal-binding</keyword>
<dbReference type="GO" id="GO:0005524">
    <property type="term" value="F:ATP binding"/>
    <property type="evidence" value="ECO:0007669"/>
    <property type="project" value="UniProtKB-KW"/>
</dbReference>
<evidence type="ECO:0000256" key="2">
    <source>
        <dbReference type="ARBA" id="ARBA00022490"/>
    </source>
</evidence>
<feature type="region of interest" description="Disordered" evidence="11">
    <location>
        <begin position="28"/>
        <end position="47"/>
    </location>
</feature>
<dbReference type="InterPro" id="IPR028885">
    <property type="entry name" value="MOCS3/Uba4"/>
</dbReference>
<reference evidence="13" key="1">
    <citation type="submission" date="2022-07" db="EMBL/GenBank/DDBJ databases">
        <title>Phylogenomic reconstructions and comparative analyses of Kickxellomycotina fungi.</title>
        <authorList>
            <person name="Reynolds N.K."/>
            <person name="Stajich J.E."/>
            <person name="Barry K."/>
            <person name="Grigoriev I.V."/>
            <person name="Crous P."/>
            <person name="Smith M.E."/>
        </authorList>
    </citation>
    <scope>NUCLEOTIDE SEQUENCE</scope>
    <source>
        <strain evidence="13">NBRC 100468</strain>
    </source>
</reference>
<sequence length="471" mass="51418">MKDTGTDQKVLDLEKEIASLRERVAELESQLDAKSGHPESGPVEKETNVDQILQANGLTNAEIKRFSRQLLIPEIAVEGQVALKNASVLIVGAGGLGSPSSLYLSAMGIGRIGLIDHDVVDISNIHRQVIHTESRVGVSKVESARNVNSLCKIDIYDTLLDSANAMEIVSGYDVVVDASDNPATRYLINDACVLLNKPLVSGSAVRLDGQLTTYNYNGGPCYRCMFPKPPPSNAVMNCSETGVLGIGMSSMIHNTIPFGNFNVFSKESNKKTIILVPGIIGCLEALEVVKIVTGSKANEPPNMLLFSYKSYPHFRNVKIRSRRKDCVVCGDSPTISELIDYPQFCGSGYNDKPTQWKILDGRSSQVTCREYGKIKAGRIPHVLIDVRDEAEFKIVSLPGSINIPLKNLSEDSPEIRNILTGDPVYTICKRGNYSQMAVVKLKEVYGVRDCFNIIGGLDGWSSEIDSTIPSY</sequence>
<comment type="cofactor">
    <cofactor evidence="10">
        <name>Zn(2+)</name>
        <dbReference type="ChEBI" id="CHEBI:29105"/>
    </cofactor>
    <text evidence="10">Binds 1 zinc ion per subunit.</text>
</comment>
<keyword evidence="14" id="KW-1185">Reference proteome</keyword>
<feature type="binding site" evidence="10">
    <location>
        <position position="116"/>
    </location>
    <ligand>
        <name>ATP</name>
        <dbReference type="ChEBI" id="CHEBI:30616"/>
    </ligand>
</feature>
<dbReference type="SUPFAM" id="SSF69572">
    <property type="entry name" value="Activating enzymes of the ubiquitin-like proteins"/>
    <property type="match status" value="1"/>
</dbReference>
<evidence type="ECO:0000256" key="8">
    <source>
        <dbReference type="ARBA" id="ARBA00022840"/>
    </source>
</evidence>
<evidence type="ECO:0000256" key="4">
    <source>
        <dbReference type="ARBA" id="ARBA00022694"/>
    </source>
</evidence>
<dbReference type="GO" id="GO:0004792">
    <property type="term" value="F:thiosulfate-cyanide sulfurtransferase activity"/>
    <property type="evidence" value="ECO:0007669"/>
    <property type="project" value="TreeGrafter"/>
</dbReference>
<evidence type="ECO:0000256" key="6">
    <source>
        <dbReference type="ARBA" id="ARBA00022741"/>
    </source>
</evidence>
<dbReference type="InterPro" id="IPR036873">
    <property type="entry name" value="Rhodanese-like_dom_sf"/>
</dbReference>
<organism evidence="13 14">
    <name type="scientific">Mycoemilia scoparia</name>
    <dbReference type="NCBI Taxonomy" id="417184"/>
    <lineage>
        <taxon>Eukaryota</taxon>
        <taxon>Fungi</taxon>
        <taxon>Fungi incertae sedis</taxon>
        <taxon>Zoopagomycota</taxon>
        <taxon>Kickxellomycotina</taxon>
        <taxon>Kickxellomycetes</taxon>
        <taxon>Kickxellales</taxon>
        <taxon>Kickxellaceae</taxon>
        <taxon>Mycoemilia</taxon>
    </lineage>
</organism>
<keyword evidence="9 10" id="KW-0511">Multifunctional enzyme</keyword>
<dbReference type="Gene3D" id="3.40.50.720">
    <property type="entry name" value="NAD(P)-binding Rossmann-like Domain"/>
    <property type="match status" value="1"/>
</dbReference>
<accession>A0A9W8DT05</accession>
<comment type="pathway">
    <text evidence="10">tRNA modification; 5-methoxycarbonylmethyl-2-thiouridine-tRNA biosynthesis.</text>
</comment>
<dbReference type="OrthoDB" id="10261062at2759"/>
<evidence type="ECO:0000256" key="7">
    <source>
        <dbReference type="ARBA" id="ARBA00022833"/>
    </source>
</evidence>
<feature type="binding site" evidence="10">
    <location>
        <position position="95"/>
    </location>
    <ligand>
        <name>ATP</name>
        <dbReference type="ChEBI" id="CHEBI:30616"/>
    </ligand>
</feature>
<dbReference type="GO" id="GO:0070566">
    <property type="term" value="F:adenylyltransferase activity"/>
    <property type="evidence" value="ECO:0007669"/>
    <property type="project" value="InterPro"/>
</dbReference>
<keyword evidence="7 10" id="KW-0862">Zinc</keyword>
<evidence type="ECO:0000256" key="9">
    <source>
        <dbReference type="ARBA" id="ARBA00023268"/>
    </source>
</evidence>
<feature type="compositionally biased region" description="Basic and acidic residues" evidence="11">
    <location>
        <begin position="34"/>
        <end position="47"/>
    </location>
</feature>
<comment type="subcellular location">
    <subcellularLocation>
        <location evidence="1">Cytoplasm</location>
        <location evidence="1">Cytosol</location>
    </subcellularLocation>
</comment>
<name>A0A9W8DT05_9FUNG</name>
<evidence type="ECO:0000256" key="10">
    <source>
        <dbReference type="HAMAP-Rule" id="MF_03049"/>
    </source>
</evidence>
<evidence type="ECO:0000313" key="13">
    <source>
        <dbReference type="EMBL" id="KAJ1917445.1"/>
    </source>
</evidence>
<dbReference type="GO" id="GO:0005829">
    <property type="term" value="C:cytosol"/>
    <property type="evidence" value="ECO:0007669"/>
    <property type="project" value="UniProtKB-SubCell"/>
</dbReference>
<dbReference type="PANTHER" id="PTHR10953:SF102">
    <property type="entry name" value="ADENYLYLTRANSFERASE AND SULFURTRANSFERASE MOCS3"/>
    <property type="match status" value="1"/>
</dbReference>
<keyword evidence="8 10" id="KW-0067">ATP-binding</keyword>
<protein>
    <recommendedName>
        <fullName evidence="12">Rhodanese domain-containing protein</fullName>
    </recommendedName>
</protein>
<keyword evidence="4 10" id="KW-0819">tRNA processing</keyword>
<dbReference type="Pfam" id="PF00581">
    <property type="entry name" value="Rhodanese"/>
    <property type="match status" value="1"/>
</dbReference>
<feature type="active site" description="Cysteine persulfide intermediate; for sulfurtransferase activity" evidence="10">
    <location>
        <position position="428"/>
    </location>
</feature>
<feature type="domain" description="Rhodanese" evidence="12">
    <location>
        <begin position="381"/>
        <end position="469"/>
    </location>
</feature>
<evidence type="ECO:0000256" key="11">
    <source>
        <dbReference type="SAM" id="MobiDB-lite"/>
    </source>
</evidence>
<comment type="similarity">
    <text evidence="10">In the N-terminal section; belongs to the HesA/MoeB/ThiF family. UBA4 subfamily.</text>
</comment>
<dbReference type="HAMAP" id="MF_03049">
    <property type="entry name" value="MOCS3_Uba4"/>
    <property type="match status" value="1"/>
</dbReference>
<dbReference type="SMART" id="SM00450">
    <property type="entry name" value="RHOD"/>
    <property type="match status" value="1"/>
</dbReference>
<dbReference type="GO" id="GO:0002143">
    <property type="term" value="P:tRNA wobble position uridine thiolation"/>
    <property type="evidence" value="ECO:0007669"/>
    <property type="project" value="InterPro"/>
</dbReference>
<dbReference type="PROSITE" id="PS50206">
    <property type="entry name" value="RHODANESE_3"/>
    <property type="match status" value="1"/>
</dbReference>
<dbReference type="InterPro" id="IPR000594">
    <property type="entry name" value="ThiF_NAD_FAD-bd"/>
</dbReference>
<dbReference type="Gene3D" id="3.40.250.10">
    <property type="entry name" value="Rhodanese-like domain"/>
    <property type="match status" value="1"/>
</dbReference>
<feature type="binding site" evidence="10">
    <location>
        <position position="140"/>
    </location>
    <ligand>
        <name>ATP</name>
        <dbReference type="ChEBI" id="CHEBI:30616"/>
    </ligand>
</feature>
<dbReference type="InterPro" id="IPR045886">
    <property type="entry name" value="ThiF/MoeB/HesA"/>
</dbReference>
<keyword evidence="2 10" id="KW-0963">Cytoplasm</keyword>
<dbReference type="CDD" id="cd00757">
    <property type="entry name" value="ThiF_MoeB_HesA_family"/>
    <property type="match status" value="1"/>
</dbReference>
<keyword evidence="3 10" id="KW-0808">Transferase</keyword>
<evidence type="ECO:0000256" key="1">
    <source>
        <dbReference type="ARBA" id="ARBA00004514"/>
    </source>
</evidence>
<evidence type="ECO:0000259" key="12">
    <source>
        <dbReference type="PROSITE" id="PS50206"/>
    </source>
</evidence>
<dbReference type="GO" id="GO:0042292">
    <property type="term" value="F:URM1 activating enzyme activity"/>
    <property type="evidence" value="ECO:0007669"/>
    <property type="project" value="TreeGrafter"/>
</dbReference>
<gene>
    <name evidence="10" type="primary">UBA4</name>
    <name evidence="13" type="ORF">H4219_003188</name>
</gene>
<keyword evidence="6 10" id="KW-0547">Nucleotide-binding</keyword>
<comment type="caution">
    <text evidence="10">Lacks conserved residue(s) required for the propagation of feature annotation.</text>
</comment>
<dbReference type="InterPro" id="IPR001763">
    <property type="entry name" value="Rhodanese-like_dom"/>
</dbReference>
<comment type="caution">
    <text evidence="13">The sequence shown here is derived from an EMBL/GenBank/DDBJ whole genome shotgun (WGS) entry which is preliminary data.</text>
</comment>
<feature type="binding site" evidence="10">
    <location>
        <begin position="180"/>
        <end position="181"/>
    </location>
    <ligand>
        <name>ATP</name>
        <dbReference type="ChEBI" id="CHEBI:30616"/>
    </ligand>
</feature>
<feature type="binding site" evidence="10">
    <location>
        <position position="326"/>
    </location>
    <ligand>
        <name>Zn(2+)</name>
        <dbReference type="ChEBI" id="CHEBI:29105"/>
    </ligand>
</feature>
<feature type="binding site" evidence="10">
    <location>
        <position position="221"/>
    </location>
    <ligand>
        <name>Zn(2+)</name>
        <dbReference type="ChEBI" id="CHEBI:29105"/>
    </ligand>
</feature>
<dbReference type="GO" id="GO:0046872">
    <property type="term" value="F:metal ion binding"/>
    <property type="evidence" value="ECO:0007669"/>
    <property type="project" value="UniProtKB-KW"/>
</dbReference>
<dbReference type="PANTHER" id="PTHR10953">
    <property type="entry name" value="UBIQUITIN-ACTIVATING ENZYME E1"/>
    <property type="match status" value="1"/>
</dbReference>
<evidence type="ECO:0000256" key="5">
    <source>
        <dbReference type="ARBA" id="ARBA00022723"/>
    </source>
</evidence>